<feature type="chain" id="PRO_5041951430" evidence="1">
    <location>
        <begin position="19"/>
        <end position="376"/>
    </location>
</feature>
<evidence type="ECO:0000313" key="3">
    <source>
        <dbReference type="WBParaSite" id="TCONS_00004688.p2"/>
    </source>
</evidence>
<accession>A0AAF5D0N0</accession>
<name>A0AAF5D0N0_STRER</name>
<keyword evidence="2" id="KW-1185">Reference proteome</keyword>
<sequence>MKLLKILFFLLIIEIVFCCENWFIKKHNIRRQYIMKSRSYQQSGNSDGISKNKNIRRKEKNNKNIKFIGINDNIWQTRNNKKHLENPFKIKNKNREVKNFKLWNNNMIKAMNKRTNSFIKSIFNLSNFGKKVNKNKKWKIVTNKNKFKKNIIKHNKNIKVLPKIITDMSEHINNSIKTSKLSCIENINCYSNEECGINGSCYNGKCRCKCKEFSSCISNSDCPGSKGKCISKCIGKNGTAINCGINYDKKLKYDNLKGYCSRGSQCLSGICIGGGRKKVIDGIEFYEAISCSTSLEDISCKGIGIERCTIDSDLIFRHTNQYFIGTKEDIPRIDMYHMKINIEFPTCFSGNNNFVQCGEDIEDSCIEGAYCGYCKC</sequence>
<dbReference type="WBParaSite" id="TCONS_00004688.p2">
    <property type="protein sequence ID" value="TCONS_00004688.p2"/>
    <property type="gene ID" value="XLOC_002540"/>
</dbReference>
<evidence type="ECO:0000256" key="1">
    <source>
        <dbReference type="SAM" id="SignalP"/>
    </source>
</evidence>
<dbReference type="Proteomes" id="UP000035681">
    <property type="component" value="Unplaced"/>
</dbReference>
<organism evidence="2 3">
    <name type="scientific">Strongyloides stercoralis</name>
    <name type="common">Threadworm</name>
    <dbReference type="NCBI Taxonomy" id="6248"/>
    <lineage>
        <taxon>Eukaryota</taxon>
        <taxon>Metazoa</taxon>
        <taxon>Ecdysozoa</taxon>
        <taxon>Nematoda</taxon>
        <taxon>Chromadorea</taxon>
        <taxon>Rhabditida</taxon>
        <taxon>Tylenchina</taxon>
        <taxon>Panagrolaimomorpha</taxon>
        <taxon>Strongyloidoidea</taxon>
        <taxon>Strongyloididae</taxon>
        <taxon>Strongyloides</taxon>
    </lineage>
</organism>
<protein>
    <submittedName>
        <fullName evidence="3">tRNA (uracil(54)-C(5))-methyltransferase</fullName>
    </submittedName>
</protein>
<feature type="signal peptide" evidence="1">
    <location>
        <begin position="1"/>
        <end position="18"/>
    </location>
</feature>
<keyword evidence="1" id="KW-0732">Signal</keyword>
<evidence type="ECO:0000313" key="2">
    <source>
        <dbReference type="Proteomes" id="UP000035681"/>
    </source>
</evidence>
<reference evidence="3" key="1">
    <citation type="submission" date="2024-02" db="UniProtKB">
        <authorList>
            <consortium name="WormBaseParasite"/>
        </authorList>
    </citation>
    <scope>IDENTIFICATION</scope>
</reference>
<dbReference type="AlphaFoldDB" id="A0AAF5D0N0"/>
<proteinExistence type="predicted"/>